<keyword evidence="4 6" id="KW-1133">Transmembrane helix</keyword>
<dbReference type="EMBL" id="LUCH01003280">
    <property type="protein sequence ID" value="KAF5400332.1"/>
    <property type="molecule type" value="Genomic_DNA"/>
</dbReference>
<dbReference type="OrthoDB" id="186812at2759"/>
<feature type="transmembrane region" description="Helical" evidence="6">
    <location>
        <begin position="127"/>
        <end position="149"/>
    </location>
</feature>
<comment type="subcellular location">
    <subcellularLocation>
        <location evidence="1">Membrane</location>
        <topology evidence="1">Multi-pass membrane protein</topology>
    </subcellularLocation>
</comment>
<feature type="transmembrane region" description="Helical" evidence="6">
    <location>
        <begin position="182"/>
        <end position="199"/>
    </location>
</feature>
<dbReference type="Proteomes" id="UP000748531">
    <property type="component" value="Unassembled WGS sequence"/>
</dbReference>
<evidence type="ECO:0000313" key="7">
    <source>
        <dbReference type="EMBL" id="KAF5400332.1"/>
    </source>
</evidence>
<dbReference type="GO" id="GO:0016020">
    <property type="term" value="C:membrane"/>
    <property type="evidence" value="ECO:0007669"/>
    <property type="project" value="UniProtKB-SubCell"/>
</dbReference>
<organism evidence="7 8">
    <name type="scientific">Paragonimus heterotremus</name>
    <dbReference type="NCBI Taxonomy" id="100268"/>
    <lineage>
        <taxon>Eukaryota</taxon>
        <taxon>Metazoa</taxon>
        <taxon>Spiralia</taxon>
        <taxon>Lophotrochozoa</taxon>
        <taxon>Platyhelminthes</taxon>
        <taxon>Trematoda</taxon>
        <taxon>Digenea</taxon>
        <taxon>Plagiorchiida</taxon>
        <taxon>Troglotremata</taxon>
        <taxon>Troglotrematidae</taxon>
        <taxon>Paragonimus</taxon>
    </lineage>
</organism>
<sequence>MGRAIRWKNTPAPPGQPYCPTTVEQVANCATHVPWIPISVYGLFRLYSKATTLVEVSTAIVYGLAIVCLFFTSSAFHVSSLLARHSLLFLYNSRIRSFLHLCDRVVIYLFIASSYTPWLVLRNFHALWGWFTLSFVWLASVSGIVFQCLYHEQYRWLELLIYVIIGICPAGTLIYMHEWAGVHLLMLGGLTYVLGVVFFKLDGRVPMAHAIWHCFVFIGAYLHFCAVDGFLLVG</sequence>
<accession>A0A8J4TED2</accession>
<evidence type="ECO:0000313" key="8">
    <source>
        <dbReference type="Proteomes" id="UP000748531"/>
    </source>
</evidence>
<dbReference type="PANTHER" id="PTHR20855:SF3">
    <property type="entry name" value="LD03007P"/>
    <property type="match status" value="1"/>
</dbReference>
<evidence type="ECO:0000256" key="4">
    <source>
        <dbReference type="ARBA" id="ARBA00022989"/>
    </source>
</evidence>
<evidence type="ECO:0000256" key="6">
    <source>
        <dbReference type="SAM" id="Phobius"/>
    </source>
</evidence>
<feature type="transmembrane region" description="Helical" evidence="6">
    <location>
        <begin position="156"/>
        <end position="176"/>
    </location>
</feature>
<feature type="transmembrane region" description="Helical" evidence="6">
    <location>
        <begin position="211"/>
        <end position="233"/>
    </location>
</feature>
<comment type="similarity">
    <text evidence="2">Belongs to the ADIPOR family.</text>
</comment>
<protein>
    <submittedName>
        <fullName evidence="7">Monocyte to macrophage differentiation factor</fullName>
    </submittedName>
</protein>
<evidence type="ECO:0000256" key="2">
    <source>
        <dbReference type="ARBA" id="ARBA00007018"/>
    </source>
</evidence>
<evidence type="ECO:0000256" key="1">
    <source>
        <dbReference type="ARBA" id="ARBA00004141"/>
    </source>
</evidence>
<proteinExistence type="inferred from homology"/>
<evidence type="ECO:0000256" key="5">
    <source>
        <dbReference type="ARBA" id="ARBA00023136"/>
    </source>
</evidence>
<keyword evidence="8" id="KW-1185">Reference proteome</keyword>
<gene>
    <name evidence="7" type="ORF">PHET_06250</name>
</gene>
<dbReference type="PANTHER" id="PTHR20855">
    <property type="entry name" value="ADIPOR/PROGESTIN RECEPTOR-RELATED"/>
    <property type="match status" value="1"/>
</dbReference>
<name>A0A8J4TED2_9TREM</name>
<evidence type="ECO:0000256" key="3">
    <source>
        <dbReference type="ARBA" id="ARBA00022692"/>
    </source>
</evidence>
<dbReference type="InterPro" id="IPR004254">
    <property type="entry name" value="AdipoR/HlyIII-related"/>
</dbReference>
<reference evidence="7" key="1">
    <citation type="submission" date="2019-05" db="EMBL/GenBank/DDBJ databases">
        <title>Annotation for the trematode Paragonimus heterotremus.</title>
        <authorList>
            <person name="Choi Y.-J."/>
        </authorList>
    </citation>
    <scope>NUCLEOTIDE SEQUENCE</scope>
    <source>
        <strain evidence="7">LC</strain>
    </source>
</reference>
<dbReference type="Pfam" id="PF03006">
    <property type="entry name" value="HlyIII"/>
    <property type="match status" value="1"/>
</dbReference>
<comment type="caution">
    <text evidence="7">The sequence shown here is derived from an EMBL/GenBank/DDBJ whole genome shotgun (WGS) entry which is preliminary data.</text>
</comment>
<keyword evidence="5 6" id="KW-0472">Membrane</keyword>
<keyword evidence="3 6" id="KW-0812">Transmembrane</keyword>
<feature type="transmembrane region" description="Helical" evidence="6">
    <location>
        <begin position="59"/>
        <end position="84"/>
    </location>
</feature>
<dbReference type="AlphaFoldDB" id="A0A8J4TED2"/>